<keyword evidence="1" id="KW-0472">Membrane</keyword>
<evidence type="ECO:0000313" key="2">
    <source>
        <dbReference type="EMBL" id="AHL22753.1"/>
    </source>
</evidence>
<evidence type="ECO:0000313" key="3">
    <source>
        <dbReference type="Proteomes" id="UP000019434"/>
    </source>
</evidence>
<dbReference type="eggNOG" id="arCOG04026">
    <property type="taxonomic scope" value="Archaea"/>
</dbReference>
<sequence length="54" mass="6281">MRRAQTALEYLFMLAAVLVLVLMATRVVLNSMRDLNRNVNNYVDSVRKELLENL</sequence>
<dbReference type="HOGENOM" id="CLU_205638_3_0_2"/>
<dbReference type="KEGG" id="tnu:BD01_1136"/>
<name>W8NU36_9EURY</name>
<dbReference type="Proteomes" id="UP000019434">
    <property type="component" value="Chromosome"/>
</dbReference>
<dbReference type="GeneID" id="82171185"/>
<dbReference type="Pfam" id="PF04021">
    <property type="entry name" value="Class_IIIsignal"/>
    <property type="match status" value="1"/>
</dbReference>
<evidence type="ECO:0000256" key="1">
    <source>
        <dbReference type="SAM" id="Phobius"/>
    </source>
</evidence>
<keyword evidence="1" id="KW-0812">Transmembrane</keyword>
<protein>
    <recommendedName>
        <fullName evidence="4">Class III signal peptide</fullName>
    </recommendedName>
</protein>
<dbReference type="STRING" id="195522.BD01_1136"/>
<keyword evidence="3" id="KW-1185">Reference proteome</keyword>
<reference evidence="2 3" key="1">
    <citation type="submission" date="2014-02" db="EMBL/GenBank/DDBJ databases">
        <title>Genome Sequence of an Hyperthermophilic Archaeon, Thermococcus nautili 30-1, producing viral vesicles.</title>
        <authorList>
            <person name="Oberto J."/>
            <person name="Gaudin M."/>
            <person name="Cossu M."/>
            <person name="Gorlas A."/>
            <person name="Slesarev A."/>
            <person name="Marguet E."/>
            <person name="Forterre P."/>
        </authorList>
    </citation>
    <scope>NUCLEOTIDE SEQUENCE [LARGE SCALE GENOMIC DNA]</scope>
    <source>
        <strain evidence="2 3">30-1</strain>
    </source>
</reference>
<accession>W8NU36</accession>
<feature type="transmembrane region" description="Helical" evidence="1">
    <location>
        <begin position="7"/>
        <end position="29"/>
    </location>
</feature>
<dbReference type="AlphaFoldDB" id="W8NU36"/>
<dbReference type="RefSeq" id="WP_084606322.1">
    <property type="nucleotide sequence ID" value="NZ_CP007264.1"/>
</dbReference>
<dbReference type="EMBL" id="CP007264">
    <property type="protein sequence ID" value="AHL22753.1"/>
    <property type="molecule type" value="Genomic_DNA"/>
</dbReference>
<keyword evidence="1" id="KW-1133">Transmembrane helix</keyword>
<organism evidence="2 3">
    <name type="scientific">Thermococcus nautili</name>
    <dbReference type="NCBI Taxonomy" id="195522"/>
    <lineage>
        <taxon>Archaea</taxon>
        <taxon>Methanobacteriati</taxon>
        <taxon>Methanobacteriota</taxon>
        <taxon>Thermococci</taxon>
        <taxon>Thermococcales</taxon>
        <taxon>Thermococcaceae</taxon>
        <taxon>Thermococcus</taxon>
    </lineage>
</organism>
<proteinExistence type="predicted"/>
<dbReference type="InterPro" id="IPR007166">
    <property type="entry name" value="Class3_signal_pept_motif"/>
</dbReference>
<evidence type="ECO:0008006" key="4">
    <source>
        <dbReference type="Google" id="ProtNLM"/>
    </source>
</evidence>
<gene>
    <name evidence="2" type="ORF">BD01_1136</name>
</gene>